<name>A0A918E1Z3_9ACTN</name>
<reference evidence="2" key="2">
    <citation type="submission" date="2020-09" db="EMBL/GenBank/DDBJ databases">
        <authorList>
            <person name="Sun Q."/>
            <person name="Zhou Y."/>
        </authorList>
    </citation>
    <scope>NUCLEOTIDE SEQUENCE</scope>
    <source>
        <strain evidence="2">CGMCC 4.7201</strain>
    </source>
</reference>
<proteinExistence type="predicted"/>
<accession>A0A918E1Z3</accession>
<evidence type="ECO:0000256" key="1">
    <source>
        <dbReference type="SAM" id="MobiDB-lite"/>
    </source>
</evidence>
<keyword evidence="3" id="KW-1185">Reference proteome</keyword>
<feature type="region of interest" description="Disordered" evidence="1">
    <location>
        <begin position="1"/>
        <end position="38"/>
    </location>
</feature>
<sequence length="54" mass="6248">MCRAPIRLRKDQEAQDRYSTANGMAIRDPGGVGRVSSRPIRRWNPWHVDLGEDR</sequence>
<dbReference type="AlphaFoldDB" id="A0A918E1Z3"/>
<evidence type="ECO:0000313" key="3">
    <source>
        <dbReference type="Proteomes" id="UP000641932"/>
    </source>
</evidence>
<organism evidence="2 3">
    <name type="scientific">Wenjunlia tyrosinilytica</name>
    <dbReference type="NCBI Taxonomy" id="1544741"/>
    <lineage>
        <taxon>Bacteria</taxon>
        <taxon>Bacillati</taxon>
        <taxon>Actinomycetota</taxon>
        <taxon>Actinomycetes</taxon>
        <taxon>Kitasatosporales</taxon>
        <taxon>Streptomycetaceae</taxon>
        <taxon>Wenjunlia</taxon>
    </lineage>
</organism>
<protein>
    <submittedName>
        <fullName evidence="2">Uncharacterized protein</fullName>
    </submittedName>
</protein>
<reference evidence="2" key="1">
    <citation type="journal article" date="2014" name="Int. J. Syst. Evol. Microbiol.">
        <title>Complete genome sequence of Corynebacterium casei LMG S-19264T (=DSM 44701T), isolated from a smear-ripened cheese.</title>
        <authorList>
            <consortium name="US DOE Joint Genome Institute (JGI-PGF)"/>
            <person name="Walter F."/>
            <person name="Albersmeier A."/>
            <person name="Kalinowski J."/>
            <person name="Ruckert C."/>
        </authorList>
    </citation>
    <scope>NUCLEOTIDE SEQUENCE</scope>
    <source>
        <strain evidence="2">CGMCC 4.7201</strain>
    </source>
</reference>
<gene>
    <name evidence="2" type="ORF">GCM10012280_60760</name>
</gene>
<comment type="caution">
    <text evidence="2">The sequence shown here is derived from an EMBL/GenBank/DDBJ whole genome shotgun (WGS) entry which is preliminary data.</text>
</comment>
<dbReference type="Proteomes" id="UP000641932">
    <property type="component" value="Unassembled WGS sequence"/>
</dbReference>
<evidence type="ECO:0000313" key="2">
    <source>
        <dbReference type="EMBL" id="GGO97896.1"/>
    </source>
</evidence>
<dbReference type="EMBL" id="BMMS01000035">
    <property type="protein sequence ID" value="GGO97896.1"/>
    <property type="molecule type" value="Genomic_DNA"/>
</dbReference>